<keyword evidence="2" id="KW-0560">Oxidoreductase</keyword>
<gene>
    <name evidence="2" type="ORF">M2280_006044</name>
</gene>
<keyword evidence="3" id="KW-1185">Reference proteome</keyword>
<dbReference type="PANTHER" id="PTHR48079">
    <property type="entry name" value="PROTEIN YEEZ"/>
    <property type="match status" value="1"/>
</dbReference>
<reference evidence="2 3" key="1">
    <citation type="submission" date="2023-04" db="EMBL/GenBank/DDBJ databases">
        <title>Forest soil microbial communities from Buena Vista Peninsula, Colon Province, Panama.</title>
        <authorList>
            <person name="Bouskill N."/>
        </authorList>
    </citation>
    <scope>NUCLEOTIDE SEQUENCE [LARGE SCALE GENOMIC DNA]</scope>
    <source>
        <strain evidence="2 3">CFH S0262</strain>
    </source>
</reference>
<dbReference type="RefSeq" id="WP_280763971.1">
    <property type="nucleotide sequence ID" value="NZ_JARXVC010000027.1"/>
</dbReference>
<dbReference type="InterPro" id="IPR001509">
    <property type="entry name" value="Epimerase_deHydtase"/>
</dbReference>
<organism evidence="2 3">
    <name type="scientific">Prescottella agglutinans</name>
    <dbReference type="NCBI Taxonomy" id="1644129"/>
    <lineage>
        <taxon>Bacteria</taxon>
        <taxon>Bacillati</taxon>
        <taxon>Actinomycetota</taxon>
        <taxon>Actinomycetes</taxon>
        <taxon>Mycobacteriales</taxon>
        <taxon>Nocardiaceae</taxon>
        <taxon>Prescottella</taxon>
    </lineage>
</organism>
<evidence type="ECO:0000259" key="1">
    <source>
        <dbReference type="Pfam" id="PF01370"/>
    </source>
</evidence>
<dbReference type="GO" id="GO:0045552">
    <property type="term" value="F:dihydroflavanol 4-reductase activity"/>
    <property type="evidence" value="ECO:0007669"/>
    <property type="project" value="UniProtKB-EC"/>
</dbReference>
<comment type="caution">
    <text evidence="2">The sequence shown here is derived from an EMBL/GenBank/DDBJ whole genome shotgun (WGS) entry which is preliminary data.</text>
</comment>
<feature type="domain" description="NAD-dependent epimerase/dehydratase" evidence="1">
    <location>
        <begin position="3"/>
        <end position="233"/>
    </location>
</feature>
<dbReference type="SUPFAM" id="SSF51735">
    <property type="entry name" value="NAD(P)-binding Rossmann-fold domains"/>
    <property type="match status" value="1"/>
</dbReference>
<dbReference type="Proteomes" id="UP001160334">
    <property type="component" value="Unassembled WGS sequence"/>
</dbReference>
<dbReference type="Gene3D" id="3.40.50.720">
    <property type="entry name" value="NAD(P)-binding Rossmann-like Domain"/>
    <property type="match status" value="1"/>
</dbReference>
<sequence length="335" mass="34479">MKVAVTGGTGYLGAHTTRALLADGHDICLLVHPDESAAGVLSLFGAAADRIDVLHGDIRDADVVATLLDGCDAVLHAAGVVGTDNSRETLMWEVNTAATATLLTRAAMLGLDPIVHVASYSALFPPPGPVIGPDSPTAPGRSAYGRTKAAADRIARALQDAGAPVVITYPSSVVGPGLGGMRGVTATGWAPMVAAGVAPRMRGGMQMIDVRDVADVHAAVMRPGRGPRRYMCGGELIEFDELVDILEYASGHRIKRIPLAPSVFRGIGRIADALGAVLPVGAGLSYEAAWLLTAATPTDDSRTLSELGLTWRPVRAALAASVRTPVPGPPEGVTP</sequence>
<protein>
    <submittedName>
        <fullName evidence="2">Dihydroflavonol-4-reductase</fullName>
        <ecNumber evidence="2">1.1.1.219</ecNumber>
    </submittedName>
</protein>
<evidence type="ECO:0000313" key="2">
    <source>
        <dbReference type="EMBL" id="MDH6284781.1"/>
    </source>
</evidence>
<dbReference type="InterPro" id="IPR051783">
    <property type="entry name" value="NAD(P)-dependent_oxidoreduct"/>
</dbReference>
<evidence type="ECO:0000313" key="3">
    <source>
        <dbReference type="Proteomes" id="UP001160334"/>
    </source>
</evidence>
<proteinExistence type="predicted"/>
<accession>A0ABT6MLP1</accession>
<dbReference type="PANTHER" id="PTHR48079:SF6">
    <property type="entry name" value="NAD(P)-BINDING DOMAIN-CONTAINING PROTEIN-RELATED"/>
    <property type="match status" value="1"/>
</dbReference>
<dbReference type="EC" id="1.1.1.219" evidence="2"/>
<name>A0ABT6MLP1_9NOCA</name>
<dbReference type="EMBL" id="JARXVC010000027">
    <property type="protein sequence ID" value="MDH6284781.1"/>
    <property type="molecule type" value="Genomic_DNA"/>
</dbReference>
<dbReference type="Pfam" id="PF01370">
    <property type="entry name" value="Epimerase"/>
    <property type="match status" value="1"/>
</dbReference>
<dbReference type="InterPro" id="IPR036291">
    <property type="entry name" value="NAD(P)-bd_dom_sf"/>
</dbReference>